<dbReference type="PROSITE" id="PS51257">
    <property type="entry name" value="PROKAR_LIPOPROTEIN"/>
    <property type="match status" value="1"/>
</dbReference>
<comment type="caution">
    <text evidence="2">The sequence shown here is derived from an EMBL/GenBank/DDBJ whole genome shotgun (WGS) entry which is preliminary data.</text>
</comment>
<feature type="chain" id="PRO_5003386093" evidence="1">
    <location>
        <begin position="21"/>
        <end position="223"/>
    </location>
</feature>
<dbReference type="Pfam" id="PF05643">
    <property type="entry name" value="GNA1162-like"/>
    <property type="match status" value="1"/>
</dbReference>
<name>F9QA85_9PAST</name>
<proteinExistence type="predicted"/>
<evidence type="ECO:0000313" key="2">
    <source>
        <dbReference type="EMBL" id="EGV05647.1"/>
    </source>
</evidence>
<protein>
    <submittedName>
        <fullName evidence="2">Putative bacterial lipoprotein DUF799</fullName>
    </submittedName>
</protein>
<dbReference type="RefSeq" id="WP_007243085.1">
    <property type="nucleotide sequence ID" value="NZ_AFUV01000015.1"/>
</dbReference>
<reference evidence="2 3" key="1">
    <citation type="submission" date="2011-07" db="EMBL/GenBank/DDBJ databases">
        <authorList>
            <person name="Harkins D.M."/>
            <person name="Madupu R."/>
            <person name="Durkin A.S."/>
            <person name="Torralba M."/>
            <person name="Methe B."/>
            <person name="Sutton G.G."/>
            <person name="Nelson K.E."/>
        </authorList>
    </citation>
    <scope>NUCLEOTIDE SEQUENCE [LARGE SCALE GENOMIC DNA]</scope>
    <source>
        <strain evidence="2 3">HK 85</strain>
    </source>
</reference>
<dbReference type="EMBL" id="AFUV01000015">
    <property type="protein sequence ID" value="EGV05647.1"/>
    <property type="molecule type" value="Genomic_DNA"/>
</dbReference>
<evidence type="ECO:0000313" key="3">
    <source>
        <dbReference type="Proteomes" id="UP000006235"/>
    </source>
</evidence>
<evidence type="ECO:0000256" key="1">
    <source>
        <dbReference type="SAM" id="SignalP"/>
    </source>
</evidence>
<keyword evidence="1" id="KW-0732">Signal</keyword>
<sequence>MKKYSSLCIILGAMLLSACAGKKTAYDYTNYLESKPRSILVLPPTDTTNEVKASSAVLANTIYPLAESGYYVFPPALVSETFKHNGLTQAQEIHNVNPQKLQQIFGADAVLYINVEEYGVNYQIFDSVTKVKVRGKLVDLRSQKTLWEGAAYADDSNRNNNNGAIFAMIAAVVKQIANNISDKGFKVSAIATGRMLDASGQQGDLLYGPYHPNYGQDPQFNKK</sequence>
<gene>
    <name evidence="2" type="ORF">HMPREF9952_0381</name>
</gene>
<dbReference type="STRING" id="1035188.HMPREF9952_0381"/>
<dbReference type="AlphaFoldDB" id="F9QA85"/>
<organism evidence="2 3">
    <name type="scientific">Haemophilus pittmaniae HK 85</name>
    <dbReference type="NCBI Taxonomy" id="1035188"/>
    <lineage>
        <taxon>Bacteria</taxon>
        <taxon>Pseudomonadati</taxon>
        <taxon>Pseudomonadota</taxon>
        <taxon>Gammaproteobacteria</taxon>
        <taxon>Pasteurellales</taxon>
        <taxon>Pasteurellaceae</taxon>
        <taxon>Haemophilus</taxon>
    </lineage>
</organism>
<accession>F9QA85</accession>
<feature type="signal peptide" evidence="1">
    <location>
        <begin position="1"/>
        <end position="20"/>
    </location>
</feature>
<keyword evidence="2" id="KW-0449">Lipoprotein</keyword>
<dbReference type="Proteomes" id="UP000006235">
    <property type="component" value="Unassembled WGS sequence"/>
</dbReference>
<dbReference type="InterPro" id="IPR008517">
    <property type="entry name" value="GNA1162-like"/>
</dbReference>
<dbReference type="Gene3D" id="3.40.50.10610">
    <property type="entry name" value="ABC-type transport auxiliary lipoprotein component"/>
    <property type="match status" value="1"/>
</dbReference>